<evidence type="ECO:0000313" key="2">
    <source>
        <dbReference type="Proteomes" id="UP000324748"/>
    </source>
</evidence>
<dbReference type="AlphaFoldDB" id="A0A5B0MT43"/>
<accession>A0A5B0MT43</accession>
<dbReference type="Proteomes" id="UP000324748">
    <property type="component" value="Unassembled WGS sequence"/>
</dbReference>
<organism evidence="1 2">
    <name type="scientific">Puccinia graminis f. sp. tritici</name>
    <dbReference type="NCBI Taxonomy" id="56615"/>
    <lineage>
        <taxon>Eukaryota</taxon>
        <taxon>Fungi</taxon>
        <taxon>Dikarya</taxon>
        <taxon>Basidiomycota</taxon>
        <taxon>Pucciniomycotina</taxon>
        <taxon>Pucciniomycetes</taxon>
        <taxon>Pucciniales</taxon>
        <taxon>Pucciniaceae</taxon>
        <taxon>Puccinia</taxon>
    </lineage>
</organism>
<evidence type="ECO:0000313" key="1">
    <source>
        <dbReference type="EMBL" id="KAA1079573.1"/>
    </source>
</evidence>
<comment type="caution">
    <text evidence="1">The sequence shown here is derived from an EMBL/GenBank/DDBJ whole genome shotgun (WGS) entry which is preliminary data.</text>
</comment>
<gene>
    <name evidence="1" type="ORF">PGT21_016438</name>
</gene>
<protein>
    <submittedName>
        <fullName evidence="1">Uncharacterized protein</fullName>
    </submittedName>
</protein>
<name>A0A5B0MT43_PUCGR</name>
<sequence>MKHKDRATPPLCQQLKLMKFLIWSRLNVAKVGQSPAWARILAHSTTFADFSLVGGLGLPKRSSLLPKRAAPWTSAHLGFDGGIPEDRGDVSSVPDLHFLSPIFTKTFLNLRKTHPQ</sequence>
<keyword evidence="2" id="KW-1185">Reference proteome</keyword>
<proteinExistence type="predicted"/>
<dbReference type="EMBL" id="VSWC01000132">
    <property type="protein sequence ID" value="KAA1079573.1"/>
    <property type="molecule type" value="Genomic_DNA"/>
</dbReference>
<reference evidence="1 2" key="1">
    <citation type="submission" date="2019-05" db="EMBL/GenBank/DDBJ databases">
        <title>Emergence of the Ug99 lineage of the wheat stem rust pathogen through somatic hybridization.</title>
        <authorList>
            <person name="Li F."/>
            <person name="Upadhyaya N.M."/>
            <person name="Sperschneider J."/>
            <person name="Matny O."/>
            <person name="Nguyen-Phuc H."/>
            <person name="Mago R."/>
            <person name="Raley C."/>
            <person name="Miller M.E."/>
            <person name="Silverstein K.A.T."/>
            <person name="Henningsen E."/>
            <person name="Hirsch C.D."/>
            <person name="Visser B."/>
            <person name="Pretorius Z.A."/>
            <person name="Steffenson B.J."/>
            <person name="Schwessinger B."/>
            <person name="Dodds P.N."/>
            <person name="Figueroa M."/>
        </authorList>
    </citation>
    <scope>NUCLEOTIDE SEQUENCE [LARGE SCALE GENOMIC DNA]</scope>
    <source>
        <strain evidence="1">21-0</strain>
    </source>
</reference>